<dbReference type="Proteomes" id="UP000807306">
    <property type="component" value="Unassembled WGS sequence"/>
</dbReference>
<feature type="compositionally biased region" description="Polar residues" evidence="1">
    <location>
        <begin position="53"/>
        <end position="62"/>
    </location>
</feature>
<name>A0A9P6E9Z2_9AGAR</name>
<evidence type="ECO:0000313" key="2">
    <source>
        <dbReference type="EMBL" id="KAF9525088.1"/>
    </source>
</evidence>
<organism evidence="2 3">
    <name type="scientific">Crepidotus variabilis</name>
    <dbReference type="NCBI Taxonomy" id="179855"/>
    <lineage>
        <taxon>Eukaryota</taxon>
        <taxon>Fungi</taxon>
        <taxon>Dikarya</taxon>
        <taxon>Basidiomycota</taxon>
        <taxon>Agaricomycotina</taxon>
        <taxon>Agaricomycetes</taxon>
        <taxon>Agaricomycetidae</taxon>
        <taxon>Agaricales</taxon>
        <taxon>Agaricineae</taxon>
        <taxon>Crepidotaceae</taxon>
        <taxon>Crepidotus</taxon>
    </lineage>
</organism>
<evidence type="ECO:0000256" key="1">
    <source>
        <dbReference type="SAM" id="MobiDB-lite"/>
    </source>
</evidence>
<dbReference type="OrthoDB" id="2891636at2759"/>
<evidence type="ECO:0000313" key="3">
    <source>
        <dbReference type="Proteomes" id="UP000807306"/>
    </source>
</evidence>
<dbReference type="EMBL" id="MU157889">
    <property type="protein sequence ID" value="KAF9525088.1"/>
    <property type="molecule type" value="Genomic_DNA"/>
</dbReference>
<keyword evidence="3" id="KW-1185">Reference proteome</keyword>
<gene>
    <name evidence="2" type="ORF">CPB83DRAFT_860271</name>
</gene>
<comment type="caution">
    <text evidence="2">The sequence shown here is derived from an EMBL/GenBank/DDBJ whole genome shotgun (WGS) entry which is preliminary data.</text>
</comment>
<sequence length="62" mass="6437">MYYMGQDVKGKEGAASLYSNQGQGLNGTDKTMTSSEVAAAVSVPKPSKERLPSASQTAVQGQ</sequence>
<feature type="region of interest" description="Disordered" evidence="1">
    <location>
        <begin position="20"/>
        <end position="62"/>
    </location>
</feature>
<dbReference type="AlphaFoldDB" id="A0A9P6E9Z2"/>
<accession>A0A9P6E9Z2</accession>
<feature type="compositionally biased region" description="Polar residues" evidence="1">
    <location>
        <begin position="20"/>
        <end position="36"/>
    </location>
</feature>
<proteinExistence type="predicted"/>
<reference evidence="2" key="1">
    <citation type="submission" date="2020-11" db="EMBL/GenBank/DDBJ databases">
        <authorList>
            <consortium name="DOE Joint Genome Institute"/>
            <person name="Ahrendt S."/>
            <person name="Riley R."/>
            <person name="Andreopoulos W."/>
            <person name="Labutti K."/>
            <person name="Pangilinan J."/>
            <person name="Ruiz-Duenas F.J."/>
            <person name="Barrasa J.M."/>
            <person name="Sanchez-Garcia M."/>
            <person name="Camarero S."/>
            <person name="Miyauchi S."/>
            <person name="Serrano A."/>
            <person name="Linde D."/>
            <person name="Babiker R."/>
            <person name="Drula E."/>
            <person name="Ayuso-Fernandez I."/>
            <person name="Pacheco R."/>
            <person name="Padilla G."/>
            <person name="Ferreira P."/>
            <person name="Barriuso J."/>
            <person name="Kellner H."/>
            <person name="Castanera R."/>
            <person name="Alfaro M."/>
            <person name="Ramirez L."/>
            <person name="Pisabarro A.G."/>
            <person name="Kuo A."/>
            <person name="Tritt A."/>
            <person name="Lipzen A."/>
            <person name="He G."/>
            <person name="Yan M."/>
            <person name="Ng V."/>
            <person name="Cullen D."/>
            <person name="Martin F."/>
            <person name="Rosso M.-N."/>
            <person name="Henrissat B."/>
            <person name="Hibbett D."/>
            <person name="Martinez A.T."/>
            <person name="Grigoriev I.V."/>
        </authorList>
    </citation>
    <scope>NUCLEOTIDE SEQUENCE</scope>
    <source>
        <strain evidence="2">CBS 506.95</strain>
    </source>
</reference>
<protein>
    <submittedName>
        <fullName evidence="2">Uncharacterized protein</fullName>
    </submittedName>
</protein>